<dbReference type="SFLD" id="SFLDG00363">
    <property type="entry name" value="AMPS_(cytGST):_Alpha-__Mu-__Pi"/>
    <property type="match status" value="1"/>
</dbReference>
<dbReference type="EC" id="2.5.1.18" evidence="10"/>
<dbReference type="InterPro" id="IPR003082">
    <property type="entry name" value="GST_pi"/>
</dbReference>
<dbReference type="SUPFAM" id="SSF52833">
    <property type="entry name" value="Thioredoxin-like"/>
    <property type="match status" value="1"/>
</dbReference>
<name>A0AAW1C743_CROAD</name>
<comment type="caution">
    <text evidence="13">The sequence shown here is derived from an EMBL/GenBank/DDBJ whole genome shotgun (WGS) entry which is preliminary data.</text>
</comment>
<evidence type="ECO:0000256" key="7">
    <source>
        <dbReference type="ARBA" id="ARBA00051593"/>
    </source>
</evidence>
<evidence type="ECO:0000256" key="1">
    <source>
        <dbReference type="ARBA" id="ARBA00007297"/>
    </source>
</evidence>
<comment type="catalytic activity">
    <reaction evidence="6">
        <text>prostaglandin A2 + glutathione = prostaglandin A2-S-(S)-glutathione</text>
        <dbReference type="Rhea" id="RHEA:50800"/>
        <dbReference type="ChEBI" id="CHEBI:57925"/>
        <dbReference type="ChEBI" id="CHEBI:133370"/>
        <dbReference type="ChEBI" id="CHEBI:133769"/>
    </reaction>
    <physiologicalReaction direction="left-to-right" evidence="6">
        <dbReference type="Rhea" id="RHEA:50801"/>
    </physiologicalReaction>
</comment>
<dbReference type="Pfam" id="PF14497">
    <property type="entry name" value="GST_C_3"/>
    <property type="match status" value="1"/>
</dbReference>
<dbReference type="SUPFAM" id="SSF47616">
    <property type="entry name" value="GST C-terminal domain-like"/>
    <property type="match status" value="1"/>
</dbReference>
<keyword evidence="10" id="KW-0539">Nucleus</keyword>
<gene>
    <name evidence="13" type="ORF">NXF25_001434</name>
</gene>
<evidence type="ECO:0000259" key="11">
    <source>
        <dbReference type="PROSITE" id="PS50404"/>
    </source>
</evidence>
<evidence type="ECO:0000256" key="8">
    <source>
        <dbReference type="ARBA" id="ARBA00056425"/>
    </source>
</evidence>
<dbReference type="PRINTS" id="PR01268">
    <property type="entry name" value="GSTRNSFRASEP"/>
</dbReference>
<feature type="domain" description="GST C-terminal" evidence="12">
    <location>
        <begin position="123"/>
        <end position="243"/>
    </location>
</feature>
<evidence type="ECO:0000256" key="2">
    <source>
        <dbReference type="ARBA" id="ARBA00022679"/>
    </source>
</evidence>
<evidence type="ECO:0000256" key="9">
    <source>
        <dbReference type="ARBA" id="ARBA00062404"/>
    </source>
</evidence>
<accession>A0AAW1C743</accession>
<proteinExistence type="inferred from homology"/>
<evidence type="ECO:0000256" key="3">
    <source>
        <dbReference type="ARBA" id="ARBA00049385"/>
    </source>
</evidence>
<dbReference type="CDD" id="cd03076">
    <property type="entry name" value="GST_N_Pi"/>
    <property type="match status" value="1"/>
</dbReference>
<dbReference type="PANTHER" id="PTHR11571:SF141">
    <property type="entry name" value="GLUTATHIONE S-TRANSFERASE"/>
    <property type="match status" value="1"/>
</dbReference>
<dbReference type="PROSITE" id="PS50405">
    <property type="entry name" value="GST_CTER"/>
    <property type="match status" value="1"/>
</dbReference>
<organism evidence="13 14">
    <name type="scientific">Crotalus adamanteus</name>
    <name type="common">Eastern diamondback rattlesnake</name>
    <dbReference type="NCBI Taxonomy" id="8729"/>
    <lineage>
        <taxon>Eukaryota</taxon>
        <taxon>Metazoa</taxon>
        <taxon>Chordata</taxon>
        <taxon>Craniata</taxon>
        <taxon>Vertebrata</taxon>
        <taxon>Euteleostomi</taxon>
        <taxon>Lepidosauria</taxon>
        <taxon>Squamata</taxon>
        <taxon>Bifurcata</taxon>
        <taxon>Unidentata</taxon>
        <taxon>Episquamata</taxon>
        <taxon>Toxicofera</taxon>
        <taxon>Serpentes</taxon>
        <taxon>Colubroidea</taxon>
        <taxon>Viperidae</taxon>
        <taxon>Crotalinae</taxon>
        <taxon>Crotalus</taxon>
    </lineage>
</organism>
<dbReference type="GO" id="GO:0005829">
    <property type="term" value="C:cytosol"/>
    <property type="evidence" value="ECO:0007669"/>
    <property type="project" value="TreeGrafter"/>
</dbReference>
<sequence length="250" mass="27889">MVPGKGEGTPYFRLCDSTLTLKVELINDPTCKASAVFSDMPGEYTLTYFPVRGRGEAIRMLLADQGQEWTEDVVNGEIWQKGDLKKLCAFGQLPRFQDGNFILHQSNAILRHLARNHGLYGEDAKEAALLDMVNDGVEDLRIKYARLIYHNYESGKAAYIEALPAELAPFEKLLAQNDGGKGFIVGKQIGFADYNLLDSLHAHLVLAPNCLASFPLLAGYVQRLNDRPLLKNFLESDARKKRFINGNGKQ</sequence>
<feature type="domain" description="GST N-terminal" evidence="11">
    <location>
        <begin position="42"/>
        <end position="121"/>
    </location>
</feature>
<evidence type="ECO:0000256" key="4">
    <source>
        <dbReference type="ARBA" id="ARBA00050230"/>
    </source>
</evidence>
<dbReference type="CDD" id="cd03210">
    <property type="entry name" value="GST_C_Pi"/>
    <property type="match status" value="1"/>
</dbReference>
<dbReference type="InterPro" id="IPR050213">
    <property type="entry name" value="GST_superfamily"/>
</dbReference>
<dbReference type="Gene3D" id="1.20.1050.10">
    <property type="match status" value="1"/>
</dbReference>
<evidence type="ECO:0000313" key="13">
    <source>
        <dbReference type="EMBL" id="KAK9410259.1"/>
    </source>
</evidence>
<dbReference type="InterPro" id="IPR036282">
    <property type="entry name" value="Glutathione-S-Trfase_C_sf"/>
</dbReference>
<comment type="catalytic activity">
    <reaction evidence="4">
        <text>prostaglandin J2 + glutathione = prostaglandin J2-S-(S)-glutathione</text>
        <dbReference type="Rhea" id="RHEA:50808"/>
        <dbReference type="ChEBI" id="CHEBI:57925"/>
        <dbReference type="ChEBI" id="CHEBI:133396"/>
        <dbReference type="ChEBI" id="CHEBI:133772"/>
    </reaction>
    <physiologicalReaction direction="left-to-right" evidence="4">
        <dbReference type="Rhea" id="RHEA:50809"/>
    </physiologicalReaction>
</comment>
<dbReference type="EMBL" id="JAOTOJ010000001">
    <property type="protein sequence ID" value="KAK9410259.1"/>
    <property type="molecule type" value="Genomic_DNA"/>
</dbReference>
<dbReference type="SFLD" id="SFLDG01205">
    <property type="entry name" value="AMPS.1"/>
    <property type="match status" value="1"/>
</dbReference>
<comment type="function">
    <text evidence="8">Conjugation of reduced glutathione to a wide number of exogenous and endogenous hydrophobic electrophiles. Involved in the formation of glutathione conjugates of both prostaglandin A2 (PGA2) and prostaglandin J2 (PGJ2). Participates in the formation of novel hepoxilin regioisomers. Negatively regulates CDK5 activity via p25/p35 translocation to prevent neurodegeneration.</text>
</comment>
<dbReference type="InterPro" id="IPR036249">
    <property type="entry name" value="Thioredoxin-like_sf"/>
</dbReference>
<keyword evidence="10" id="KW-0496">Mitochondrion</keyword>
<keyword evidence="14" id="KW-1185">Reference proteome</keyword>
<comment type="catalytic activity">
    <reaction evidence="3">
        <text>RX + glutathione = an S-substituted glutathione + a halide anion + H(+)</text>
        <dbReference type="Rhea" id="RHEA:16437"/>
        <dbReference type="ChEBI" id="CHEBI:15378"/>
        <dbReference type="ChEBI" id="CHEBI:16042"/>
        <dbReference type="ChEBI" id="CHEBI:17792"/>
        <dbReference type="ChEBI" id="CHEBI:57925"/>
        <dbReference type="ChEBI" id="CHEBI:90779"/>
        <dbReference type="EC" id="2.5.1.18"/>
    </reaction>
    <physiologicalReaction direction="left-to-right" evidence="3">
        <dbReference type="Rhea" id="RHEA:16438"/>
    </physiologicalReaction>
</comment>
<dbReference type="Proteomes" id="UP001474421">
    <property type="component" value="Unassembled WGS sequence"/>
</dbReference>
<dbReference type="SFLD" id="SFLDS00019">
    <property type="entry name" value="Glutathione_Transferase_(cytos"/>
    <property type="match status" value="1"/>
</dbReference>
<dbReference type="InterPro" id="IPR004046">
    <property type="entry name" value="GST_C"/>
</dbReference>
<dbReference type="GO" id="GO:0006749">
    <property type="term" value="P:glutathione metabolic process"/>
    <property type="evidence" value="ECO:0007669"/>
    <property type="project" value="UniProtKB-UniRule"/>
</dbReference>
<dbReference type="AlphaFoldDB" id="A0AAW1C743"/>
<reference evidence="13 14" key="1">
    <citation type="journal article" date="2024" name="Proc. Natl. Acad. Sci. U.S.A.">
        <title>The genetic regulatory architecture and epigenomic basis for age-related changes in rattlesnake venom.</title>
        <authorList>
            <person name="Hogan M.P."/>
            <person name="Holding M.L."/>
            <person name="Nystrom G.S."/>
            <person name="Colston T.J."/>
            <person name="Bartlett D.A."/>
            <person name="Mason A.J."/>
            <person name="Ellsworth S.A."/>
            <person name="Rautsaw R.M."/>
            <person name="Lawrence K.C."/>
            <person name="Strickland J.L."/>
            <person name="He B."/>
            <person name="Fraser P."/>
            <person name="Margres M.J."/>
            <person name="Gilbert D.M."/>
            <person name="Gibbs H.L."/>
            <person name="Parkinson C.L."/>
            <person name="Rokyta D.R."/>
        </authorList>
    </citation>
    <scope>NUCLEOTIDE SEQUENCE [LARGE SCALE GENOMIC DNA]</scope>
    <source>
        <strain evidence="13">DRR0105</strain>
    </source>
</reference>
<evidence type="ECO:0000256" key="6">
    <source>
        <dbReference type="ARBA" id="ARBA00051481"/>
    </source>
</evidence>
<comment type="subunit">
    <text evidence="9">Homodimer. Interacts with CDK5.</text>
</comment>
<dbReference type="InterPro" id="IPR004045">
    <property type="entry name" value="Glutathione_S-Trfase_N"/>
</dbReference>
<protein>
    <recommendedName>
        <fullName evidence="10">Glutathione S-transferase</fullName>
        <ecNumber evidence="10">2.5.1.18</ecNumber>
    </recommendedName>
    <alternativeName>
        <fullName evidence="10">GST class-pi</fullName>
    </alternativeName>
</protein>
<keyword evidence="2 10" id="KW-0808">Transferase</keyword>
<evidence type="ECO:0000256" key="5">
    <source>
        <dbReference type="ARBA" id="ARBA00050398"/>
    </source>
</evidence>
<dbReference type="PROSITE" id="PS50404">
    <property type="entry name" value="GST_NTER"/>
    <property type="match status" value="1"/>
</dbReference>
<dbReference type="InterPro" id="IPR040079">
    <property type="entry name" value="Glutathione_S-Trfase"/>
</dbReference>
<dbReference type="GO" id="GO:0005739">
    <property type="term" value="C:mitochondrion"/>
    <property type="evidence" value="ECO:0007669"/>
    <property type="project" value="UniProtKB-SubCell"/>
</dbReference>
<dbReference type="GO" id="GO:0005634">
    <property type="term" value="C:nucleus"/>
    <property type="evidence" value="ECO:0007669"/>
    <property type="project" value="UniProtKB-SubCell"/>
</dbReference>
<dbReference type="Pfam" id="PF02798">
    <property type="entry name" value="GST_N"/>
    <property type="match status" value="1"/>
</dbReference>
<dbReference type="InterPro" id="IPR010987">
    <property type="entry name" value="Glutathione-S-Trfase_C-like"/>
</dbReference>
<evidence type="ECO:0000256" key="10">
    <source>
        <dbReference type="RuleBase" id="RU368105"/>
    </source>
</evidence>
<dbReference type="PANTHER" id="PTHR11571">
    <property type="entry name" value="GLUTATHIONE S-TRANSFERASE"/>
    <property type="match status" value="1"/>
</dbReference>
<dbReference type="FunFam" id="1.20.1050.10:FF:000053">
    <property type="entry name" value="Glutathione S-transferase P"/>
    <property type="match status" value="1"/>
</dbReference>
<comment type="similarity">
    <text evidence="1 10">Belongs to the GST superfamily. Pi family.</text>
</comment>
<comment type="subcellular location">
    <subcellularLocation>
        <location evidence="10">Cytoplasm</location>
    </subcellularLocation>
    <subcellularLocation>
        <location evidence="10">Mitochondrion</location>
    </subcellularLocation>
    <subcellularLocation>
        <location evidence="10">Nucleus</location>
    </subcellularLocation>
</comment>
<keyword evidence="10" id="KW-0963">Cytoplasm</keyword>
<evidence type="ECO:0000259" key="12">
    <source>
        <dbReference type="PROSITE" id="PS50405"/>
    </source>
</evidence>
<evidence type="ECO:0000313" key="14">
    <source>
        <dbReference type="Proteomes" id="UP001474421"/>
    </source>
</evidence>
<comment type="catalytic activity">
    <reaction evidence="5">
        <text>11(S)-hydroxy-14(S),15(S)-epoxy-(5Z,8Z,12E)-eicosatrienoate + glutathione = (11S,15S)-dihydroxy-14(R)-S-glutathionyl-(5Z,8Z,12E)-eicosatrienoate</text>
        <dbReference type="Rhea" id="RHEA:50260"/>
        <dbReference type="ChEBI" id="CHEBI:57925"/>
        <dbReference type="ChEBI" id="CHEBI:132200"/>
        <dbReference type="ChEBI" id="CHEBI:132201"/>
    </reaction>
    <physiologicalReaction direction="left-to-right" evidence="5">
        <dbReference type="Rhea" id="RHEA:50261"/>
    </physiologicalReaction>
</comment>
<dbReference type="GO" id="GO:0004364">
    <property type="term" value="F:glutathione transferase activity"/>
    <property type="evidence" value="ECO:0007669"/>
    <property type="project" value="UniProtKB-UniRule"/>
</dbReference>
<dbReference type="Gene3D" id="3.40.30.10">
    <property type="entry name" value="Glutaredoxin"/>
    <property type="match status" value="1"/>
</dbReference>
<comment type="catalytic activity">
    <reaction evidence="7">
        <text>prostaglandin J2 + glutathione = prostaglandin J2-S-(R)-glutathione</text>
        <dbReference type="Rhea" id="RHEA:50804"/>
        <dbReference type="ChEBI" id="CHEBI:57925"/>
        <dbReference type="ChEBI" id="CHEBI:133396"/>
        <dbReference type="ChEBI" id="CHEBI:133771"/>
    </reaction>
    <physiologicalReaction direction="left-to-right" evidence="7">
        <dbReference type="Rhea" id="RHEA:50805"/>
    </physiologicalReaction>
</comment>